<keyword evidence="10" id="KW-1185">Reference proteome</keyword>
<feature type="chain" id="PRO_5015436013" evidence="7">
    <location>
        <begin position="28"/>
        <end position="156"/>
    </location>
</feature>
<evidence type="ECO:0000256" key="4">
    <source>
        <dbReference type="ARBA" id="ARBA00023014"/>
    </source>
</evidence>
<dbReference type="Pfam" id="PF00355">
    <property type="entry name" value="Rieske"/>
    <property type="match status" value="1"/>
</dbReference>
<reference evidence="9 10" key="2">
    <citation type="submission" date="2018-03" db="EMBL/GenBank/DDBJ databases">
        <title>The ancient ancestry and fast evolution of plastids.</title>
        <authorList>
            <person name="Moore K.R."/>
            <person name="Magnabosco C."/>
            <person name="Momper L."/>
            <person name="Gold D.A."/>
            <person name="Bosak T."/>
            <person name="Fournier G.P."/>
        </authorList>
    </citation>
    <scope>NUCLEOTIDE SEQUENCE [LARGE SCALE GENOMIC DNA]</scope>
    <source>
        <strain evidence="9 10">ULC007</strain>
    </source>
</reference>
<dbReference type="InterPro" id="IPR014349">
    <property type="entry name" value="Rieske_Fe-S_prot"/>
</dbReference>
<dbReference type="STRING" id="1920490.GCA_001895925_04104"/>
<feature type="signal peptide" evidence="7">
    <location>
        <begin position="1"/>
        <end position="27"/>
    </location>
</feature>
<dbReference type="SUPFAM" id="SSF50022">
    <property type="entry name" value="ISP domain"/>
    <property type="match status" value="1"/>
</dbReference>
<evidence type="ECO:0000313" key="10">
    <source>
        <dbReference type="Proteomes" id="UP000238634"/>
    </source>
</evidence>
<dbReference type="Gene3D" id="2.102.10.10">
    <property type="entry name" value="Rieske [2Fe-2S] iron-sulphur domain"/>
    <property type="match status" value="1"/>
</dbReference>
<reference evidence="9 10" key="1">
    <citation type="submission" date="2018-02" db="EMBL/GenBank/DDBJ databases">
        <authorList>
            <person name="Cohen D.B."/>
            <person name="Kent A.D."/>
        </authorList>
    </citation>
    <scope>NUCLEOTIDE SEQUENCE [LARGE SCALE GENOMIC DNA]</scope>
    <source>
        <strain evidence="9 10">ULC007</strain>
    </source>
</reference>
<dbReference type="OrthoDB" id="9767869at2"/>
<evidence type="ECO:0000256" key="3">
    <source>
        <dbReference type="ARBA" id="ARBA00023004"/>
    </source>
</evidence>
<dbReference type="Proteomes" id="UP000238634">
    <property type="component" value="Unassembled WGS sequence"/>
</dbReference>
<comment type="cofactor">
    <cofactor evidence="6">
        <name>[2Fe-2S] cluster</name>
        <dbReference type="ChEBI" id="CHEBI:190135"/>
    </cofactor>
</comment>
<dbReference type="GO" id="GO:0051537">
    <property type="term" value="F:2 iron, 2 sulfur cluster binding"/>
    <property type="evidence" value="ECO:0007669"/>
    <property type="project" value="UniProtKB-KW"/>
</dbReference>
<keyword evidence="3" id="KW-0408">Iron</keyword>
<dbReference type="PRINTS" id="PR00162">
    <property type="entry name" value="RIESKE"/>
</dbReference>
<dbReference type="PROSITE" id="PS51257">
    <property type="entry name" value="PROKAR_LIPOPROTEIN"/>
    <property type="match status" value="1"/>
</dbReference>
<evidence type="ECO:0000256" key="6">
    <source>
        <dbReference type="ARBA" id="ARBA00034078"/>
    </source>
</evidence>
<evidence type="ECO:0000313" key="9">
    <source>
        <dbReference type="EMBL" id="PSB20312.1"/>
    </source>
</evidence>
<dbReference type="InterPro" id="IPR017941">
    <property type="entry name" value="Rieske_2Fe-2S"/>
</dbReference>
<evidence type="ECO:0000256" key="1">
    <source>
        <dbReference type="ARBA" id="ARBA00022714"/>
    </source>
</evidence>
<dbReference type="GO" id="GO:0016705">
    <property type="term" value="F:oxidoreductase activity, acting on paired donors, with incorporation or reduction of molecular oxygen"/>
    <property type="evidence" value="ECO:0007669"/>
    <property type="project" value="UniProtKB-ARBA"/>
</dbReference>
<dbReference type="GO" id="GO:0016020">
    <property type="term" value="C:membrane"/>
    <property type="evidence" value="ECO:0007669"/>
    <property type="project" value="InterPro"/>
</dbReference>
<gene>
    <name evidence="9" type="ORF">C7B65_07650</name>
</gene>
<keyword evidence="1" id="KW-0001">2Fe-2S</keyword>
<dbReference type="InterPro" id="IPR005805">
    <property type="entry name" value="Rieske_Fe-S_prot_C"/>
</dbReference>
<keyword evidence="4" id="KW-0411">Iron-sulfur</keyword>
<dbReference type="PANTHER" id="PTHR10134">
    <property type="entry name" value="CYTOCHROME B-C1 COMPLEX SUBUNIT RIESKE, MITOCHONDRIAL"/>
    <property type="match status" value="1"/>
</dbReference>
<feature type="domain" description="Rieske" evidence="8">
    <location>
        <begin position="56"/>
        <end position="153"/>
    </location>
</feature>
<dbReference type="EMBL" id="PVWG01000006">
    <property type="protein sequence ID" value="PSB20312.1"/>
    <property type="molecule type" value="Genomic_DNA"/>
</dbReference>
<evidence type="ECO:0000256" key="2">
    <source>
        <dbReference type="ARBA" id="ARBA00022723"/>
    </source>
</evidence>
<dbReference type="GO" id="GO:0046872">
    <property type="term" value="F:metal ion binding"/>
    <property type="evidence" value="ECO:0007669"/>
    <property type="project" value="UniProtKB-KW"/>
</dbReference>
<evidence type="ECO:0000256" key="7">
    <source>
        <dbReference type="SAM" id="SignalP"/>
    </source>
</evidence>
<name>A0A2T1DIL1_9CYAN</name>
<dbReference type="GO" id="GO:0004497">
    <property type="term" value="F:monooxygenase activity"/>
    <property type="evidence" value="ECO:0007669"/>
    <property type="project" value="UniProtKB-ARBA"/>
</dbReference>
<organism evidence="9 10">
    <name type="scientific">Phormidesmis priestleyi ULC007</name>
    <dbReference type="NCBI Taxonomy" id="1920490"/>
    <lineage>
        <taxon>Bacteria</taxon>
        <taxon>Bacillati</taxon>
        <taxon>Cyanobacteriota</taxon>
        <taxon>Cyanophyceae</taxon>
        <taxon>Leptolyngbyales</taxon>
        <taxon>Leptolyngbyaceae</taxon>
        <taxon>Phormidesmis</taxon>
    </lineage>
</organism>
<dbReference type="InterPro" id="IPR036922">
    <property type="entry name" value="Rieske_2Fe-2S_sf"/>
</dbReference>
<dbReference type="PROSITE" id="PS51296">
    <property type="entry name" value="RIESKE"/>
    <property type="match status" value="1"/>
</dbReference>
<protein>
    <submittedName>
        <fullName evidence="9">Rieske (2Fe-2S) protein</fullName>
    </submittedName>
</protein>
<dbReference type="RefSeq" id="WP_073070231.1">
    <property type="nucleotide sequence ID" value="NZ_MPPI01000006.1"/>
</dbReference>
<keyword evidence="2" id="KW-0479">Metal-binding</keyword>
<dbReference type="CDD" id="cd03467">
    <property type="entry name" value="Rieske"/>
    <property type="match status" value="1"/>
</dbReference>
<evidence type="ECO:0000256" key="5">
    <source>
        <dbReference type="ARBA" id="ARBA00023157"/>
    </source>
</evidence>
<evidence type="ECO:0000259" key="8">
    <source>
        <dbReference type="PROSITE" id="PS51296"/>
    </source>
</evidence>
<keyword evidence="5" id="KW-1015">Disulfide bond</keyword>
<keyword evidence="7" id="KW-0732">Signal</keyword>
<accession>A0A2T1DIL1</accession>
<dbReference type="AlphaFoldDB" id="A0A2T1DIL1"/>
<sequence>MNRRSFLSWFGLGWAVSRLPVALTAIASGLAACSKSSDSAVQPSADSKAASSDGFQTIGSLADLDKNGQILSEKSVIGPVLIIRNPTTPTAVVAVNPTCTHQGCLVAWKSERKSFACPCHNSTFTAEGAVIEGPARKALGTYIAKIEGNSVLVKKG</sequence>
<comment type="caution">
    <text evidence="9">The sequence shown here is derived from an EMBL/GenBank/DDBJ whole genome shotgun (WGS) entry which is preliminary data.</text>
</comment>
<proteinExistence type="predicted"/>